<dbReference type="PROSITE" id="PS51257">
    <property type="entry name" value="PROKAR_LIPOPROTEIN"/>
    <property type="match status" value="1"/>
</dbReference>
<feature type="signal peptide" evidence="2">
    <location>
        <begin position="1"/>
        <end position="17"/>
    </location>
</feature>
<gene>
    <name evidence="4" type="ORF">SAMN06295910_1595</name>
</gene>
<feature type="domain" description="Superoxide dismutase copper/zinc binding" evidence="3">
    <location>
        <begin position="46"/>
        <end position="175"/>
    </location>
</feature>
<dbReference type="AlphaFoldDB" id="A0A1X7GE30"/>
<accession>A0A1X7GE30</accession>
<organism evidence="4 5">
    <name type="scientific">Allosphingosinicella indica</name>
    <dbReference type="NCBI Taxonomy" id="941907"/>
    <lineage>
        <taxon>Bacteria</taxon>
        <taxon>Pseudomonadati</taxon>
        <taxon>Pseudomonadota</taxon>
        <taxon>Alphaproteobacteria</taxon>
        <taxon>Sphingomonadales</taxon>
        <taxon>Sphingomonadaceae</taxon>
        <taxon>Allosphingosinicella</taxon>
    </lineage>
</organism>
<sequence length="177" mass="17533">MKAMVTILGAAAILATAACTTAGDGGSAEVVSANAGLLDADGQSRGNATASQAGNDIRVRVNAMGFPPGSHGLHVHTVGQCTPPSFDSAGGHWNPGKMQHGKDNASGPHMGDLPNIVIGSDGRGTVEFTIKGAMVRGGAAPMLDADGAAIVIHATADDYRTDPTGNSGARIACGVFG</sequence>
<protein>
    <submittedName>
        <fullName evidence="4">Superoxide dismutase, Cu-Zn family</fullName>
    </submittedName>
</protein>
<dbReference type="Proteomes" id="UP000192934">
    <property type="component" value="Chromosome I"/>
</dbReference>
<dbReference type="Gene3D" id="2.60.40.200">
    <property type="entry name" value="Superoxide dismutase, copper/zinc binding domain"/>
    <property type="match status" value="1"/>
</dbReference>
<dbReference type="PRINTS" id="PR00068">
    <property type="entry name" value="CUZNDISMTASE"/>
</dbReference>
<dbReference type="PANTHER" id="PTHR10003">
    <property type="entry name" value="SUPEROXIDE DISMUTASE CU-ZN -RELATED"/>
    <property type="match status" value="1"/>
</dbReference>
<dbReference type="GO" id="GO:0005507">
    <property type="term" value="F:copper ion binding"/>
    <property type="evidence" value="ECO:0007669"/>
    <property type="project" value="InterPro"/>
</dbReference>
<feature type="chain" id="PRO_5012824014" evidence="2">
    <location>
        <begin position="18"/>
        <end position="177"/>
    </location>
</feature>
<name>A0A1X7GE30_9SPHN</name>
<evidence type="ECO:0000313" key="4">
    <source>
        <dbReference type="EMBL" id="SMF68162.1"/>
    </source>
</evidence>
<keyword evidence="5" id="KW-1185">Reference proteome</keyword>
<dbReference type="SUPFAM" id="SSF49329">
    <property type="entry name" value="Cu,Zn superoxide dismutase-like"/>
    <property type="match status" value="1"/>
</dbReference>
<evidence type="ECO:0000256" key="1">
    <source>
        <dbReference type="ARBA" id="ARBA00010457"/>
    </source>
</evidence>
<evidence type="ECO:0000313" key="5">
    <source>
        <dbReference type="Proteomes" id="UP000192934"/>
    </source>
</evidence>
<proteinExistence type="inferred from homology"/>
<dbReference type="GO" id="GO:0006801">
    <property type="term" value="P:superoxide metabolic process"/>
    <property type="evidence" value="ECO:0007669"/>
    <property type="project" value="InterPro"/>
</dbReference>
<dbReference type="InterPro" id="IPR001424">
    <property type="entry name" value="SOD_Cu_Zn_dom"/>
</dbReference>
<evidence type="ECO:0000259" key="3">
    <source>
        <dbReference type="Pfam" id="PF00080"/>
    </source>
</evidence>
<dbReference type="InterPro" id="IPR036423">
    <property type="entry name" value="SOD-like_Cu/Zn_dom_sf"/>
</dbReference>
<dbReference type="InterPro" id="IPR024134">
    <property type="entry name" value="SOD_Cu/Zn_/chaperone"/>
</dbReference>
<comment type="similarity">
    <text evidence="1">Belongs to the Cu-Zn superoxide dismutase family.</text>
</comment>
<dbReference type="STRING" id="941907.SAMN06295910_1595"/>
<dbReference type="RefSeq" id="WP_085219473.1">
    <property type="nucleotide sequence ID" value="NZ_LT840185.1"/>
</dbReference>
<dbReference type="EMBL" id="LT840185">
    <property type="protein sequence ID" value="SMF68162.1"/>
    <property type="molecule type" value="Genomic_DNA"/>
</dbReference>
<dbReference type="Pfam" id="PF00080">
    <property type="entry name" value="Sod_Cu"/>
    <property type="match status" value="1"/>
</dbReference>
<evidence type="ECO:0000256" key="2">
    <source>
        <dbReference type="SAM" id="SignalP"/>
    </source>
</evidence>
<reference evidence="5" key="1">
    <citation type="submission" date="2017-04" db="EMBL/GenBank/DDBJ databases">
        <authorList>
            <person name="Varghese N."/>
            <person name="Submissions S."/>
        </authorList>
    </citation>
    <scope>NUCLEOTIDE SEQUENCE [LARGE SCALE GENOMIC DNA]</scope>
    <source>
        <strain evidence="5">Dd16</strain>
    </source>
</reference>
<keyword evidence="2" id="KW-0732">Signal</keyword>
<dbReference type="CDD" id="cd00305">
    <property type="entry name" value="Cu-Zn_Superoxide_Dismutase"/>
    <property type="match status" value="1"/>
</dbReference>